<keyword evidence="5" id="KW-0788">Thiol protease</keyword>
<comment type="similarity">
    <text evidence="1">Belongs to the peptidase C78 family.</text>
</comment>
<keyword evidence="2" id="KW-0645">Protease</keyword>
<sequence>MPQVLVRDSVLQTLKGWNYEKSKNINIASKSRASSFSVVGWLVGIFDQATVQIWHVVQNSPFTNPTYDDIEQVLSKDIGYYASALPGPHIQLLGPIYISHTTFKVGTASKDNISSVLENAQSLFNLKTFTMYSLEEESFYIKDTSSNLWVASDFSCLSESCVEREWYYFYAECKLPRVFSGTKKERHSIEPYCQRLWETFESRMQFSFLAGEFKLLSQCQDVECEQLAKSSGFSPVVQSSVVDIRVLENYIQQICVLCRCCVDSKERAIQGVTVAYEKQDNCELEPCILQVCCLLQPHDRLELLIQSLRDQLYKQFKYLFIIQEEELQLAWKIWKPTGLVFPIMGLLPYPNENGIESHERMRRKHHEAFLLDYLFPYFRFSVSLFSWKEKQQMDNKHLLDVHRSISLKKKPVSCQNEIQSMVKGSYEYFHYMQDGIQDKGWGCAYRSLQTIISWFRLQGYTDRSIPNHREIQEMLVEMGDKETSFIASKQWIGATEVCYILQHYLGVESKILFVSSGAQMDNYARQIIQHFEHECTPVMIGGGVLAYTLLGIQYNESTGKVQYLILDPHYTGEDNVRVIIQKNWCGWKDSSIFQKDSFYNLCMPLRPKNVI</sequence>
<dbReference type="Gene3D" id="3.90.70.130">
    <property type="match status" value="1"/>
</dbReference>
<evidence type="ECO:0000259" key="6">
    <source>
        <dbReference type="Pfam" id="PF07910"/>
    </source>
</evidence>
<evidence type="ECO:0000256" key="3">
    <source>
        <dbReference type="ARBA" id="ARBA00022786"/>
    </source>
</evidence>
<dbReference type="EMBL" id="JANCYU010000057">
    <property type="protein sequence ID" value="KAK4527930.1"/>
    <property type="molecule type" value="Genomic_DNA"/>
</dbReference>
<comment type="caution">
    <text evidence="7">The sequence shown here is derived from an EMBL/GenBank/DDBJ whole genome shotgun (WGS) entry which is preliminary data.</text>
</comment>
<evidence type="ECO:0000256" key="2">
    <source>
        <dbReference type="ARBA" id="ARBA00022670"/>
    </source>
</evidence>
<dbReference type="Proteomes" id="UP001300502">
    <property type="component" value="Unassembled WGS sequence"/>
</dbReference>
<reference evidence="7 8" key="1">
    <citation type="submission" date="2022-07" db="EMBL/GenBank/DDBJ databases">
        <title>Genome-wide signatures of adaptation to extreme environments.</title>
        <authorList>
            <person name="Cho C.H."/>
            <person name="Yoon H.S."/>
        </authorList>
    </citation>
    <scope>NUCLEOTIDE SEQUENCE [LARGE SCALE GENOMIC DNA]</scope>
    <source>
        <strain evidence="7 8">108.79 E11</strain>
    </source>
</reference>
<dbReference type="PANTHER" id="PTHR48153:SF2">
    <property type="entry name" value="UFM1-SPECIFIC PROTEASE 2"/>
    <property type="match status" value="1"/>
</dbReference>
<dbReference type="AlphaFoldDB" id="A0AAV9IKL2"/>
<dbReference type="PANTHER" id="PTHR48153">
    <property type="entry name" value="UFM1-SPECIFIC PROTEASE 2"/>
    <property type="match status" value="1"/>
</dbReference>
<evidence type="ECO:0000256" key="4">
    <source>
        <dbReference type="ARBA" id="ARBA00022801"/>
    </source>
</evidence>
<keyword evidence="3" id="KW-0833">Ubl conjugation pathway</keyword>
<dbReference type="GO" id="GO:0006508">
    <property type="term" value="P:proteolysis"/>
    <property type="evidence" value="ECO:0007669"/>
    <property type="project" value="UniProtKB-KW"/>
</dbReference>
<evidence type="ECO:0000313" key="7">
    <source>
        <dbReference type="EMBL" id="KAK4527930.1"/>
    </source>
</evidence>
<evidence type="ECO:0000256" key="1">
    <source>
        <dbReference type="ARBA" id="ARBA00008552"/>
    </source>
</evidence>
<keyword evidence="8" id="KW-1185">Reference proteome</keyword>
<dbReference type="Pfam" id="PF07910">
    <property type="entry name" value="Peptidase_C78"/>
    <property type="match status" value="1"/>
</dbReference>
<feature type="domain" description="UFSP1/2/DUB catalytic" evidence="6">
    <location>
        <begin position="419"/>
        <end position="602"/>
    </location>
</feature>
<evidence type="ECO:0000313" key="8">
    <source>
        <dbReference type="Proteomes" id="UP001300502"/>
    </source>
</evidence>
<dbReference type="SUPFAM" id="SSF54001">
    <property type="entry name" value="Cysteine proteinases"/>
    <property type="match status" value="1"/>
</dbReference>
<organism evidence="7 8">
    <name type="scientific">Galdieria yellowstonensis</name>
    <dbReference type="NCBI Taxonomy" id="3028027"/>
    <lineage>
        <taxon>Eukaryota</taxon>
        <taxon>Rhodophyta</taxon>
        <taxon>Bangiophyceae</taxon>
        <taxon>Galdieriales</taxon>
        <taxon>Galdieriaceae</taxon>
        <taxon>Galdieria</taxon>
    </lineage>
</organism>
<protein>
    <recommendedName>
        <fullName evidence="6">UFSP1/2/DUB catalytic domain-containing protein</fullName>
    </recommendedName>
</protein>
<name>A0AAV9IKL2_9RHOD</name>
<dbReference type="InterPro" id="IPR012462">
    <property type="entry name" value="UFSP1/2_DUB_cat"/>
</dbReference>
<dbReference type="FunFam" id="3.90.70.130:FF:000001">
    <property type="entry name" value="Probable Ufm1-specific protease 2"/>
    <property type="match status" value="1"/>
</dbReference>
<dbReference type="GO" id="GO:0071567">
    <property type="term" value="F:deUFMylase activity"/>
    <property type="evidence" value="ECO:0007669"/>
    <property type="project" value="UniProtKB-ARBA"/>
</dbReference>
<proteinExistence type="inferred from homology"/>
<accession>A0AAV9IKL2</accession>
<gene>
    <name evidence="7" type="ORF">GAYE_SCF46G5863</name>
</gene>
<keyword evidence="4" id="KW-0378">Hydrolase</keyword>
<dbReference type="InterPro" id="IPR038765">
    <property type="entry name" value="Papain-like_cys_pep_sf"/>
</dbReference>
<evidence type="ECO:0000256" key="5">
    <source>
        <dbReference type="ARBA" id="ARBA00022807"/>
    </source>
</evidence>